<dbReference type="CDD" id="cd00038">
    <property type="entry name" value="CAP_ED"/>
    <property type="match status" value="1"/>
</dbReference>
<comment type="caution">
    <text evidence="3">The sequence shown here is derived from an EMBL/GenBank/DDBJ whole genome shotgun (WGS) entry which is preliminary data.</text>
</comment>
<accession>A0AAD7UD55</accession>
<keyword evidence="4" id="KW-1185">Reference proteome</keyword>
<dbReference type="SUPFAM" id="SSF51206">
    <property type="entry name" value="cAMP-binding domain-like"/>
    <property type="match status" value="2"/>
</dbReference>
<evidence type="ECO:0000313" key="4">
    <source>
        <dbReference type="Proteomes" id="UP001230188"/>
    </source>
</evidence>
<organism evidence="3 4">
    <name type="scientific">Chrysophaeum taylorii</name>
    <dbReference type="NCBI Taxonomy" id="2483200"/>
    <lineage>
        <taxon>Eukaryota</taxon>
        <taxon>Sar</taxon>
        <taxon>Stramenopiles</taxon>
        <taxon>Ochrophyta</taxon>
        <taxon>Pelagophyceae</taxon>
        <taxon>Pelagomonadales</taxon>
        <taxon>Pelagomonadaceae</taxon>
        <taxon>Chrysophaeum</taxon>
    </lineage>
</organism>
<gene>
    <name evidence="3" type="ORF">CTAYLR_003777</name>
</gene>
<evidence type="ECO:0000259" key="2">
    <source>
        <dbReference type="PROSITE" id="PS50042"/>
    </source>
</evidence>
<dbReference type="InterPro" id="IPR014710">
    <property type="entry name" value="RmlC-like_jellyroll"/>
</dbReference>
<dbReference type="AlphaFoldDB" id="A0AAD7UD55"/>
<reference evidence="3" key="1">
    <citation type="submission" date="2023-01" db="EMBL/GenBank/DDBJ databases">
        <title>Metagenome sequencing of chrysophaentin producing Chrysophaeum taylorii.</title>
        <authorList>
            <person name="Davison J."/>
            <person name="Bewley C."/>
        </authorList>
    </citation>
    <scope>NUCLEOTIDE SEQUENCE</scope>
    <source>
        <strain evidence="3">NIES-1699</strain>
    </source>
</reference>
<dbReference type="PROSITE" id="PS00889">
    <property type="entry name" value="CNMP_BINDING_2"/>
    <property type="match status" value="1"/>
</dbReference>
<dbReference type="Gene3D" id="2.60.120.10">
    <property type="entry name" value="Jelly Rolls"/>
    <property type="match status" value="2"/>
</dbReference>
<dbReference type="InterPro" id="IPR018490">
    <property type="entry name" value="cNMP-bd_dom_sf"/>
</dbReference>
<feature type="domain" description="Cyclic nucleotide-binding" evidence="2">
    <location>
        <begin position="69"/>
        <end position="185"/>
    </location>
</feature>
<name>A0AAD7UD55_9STRA</name>
<protein>
    <recommendedName>
        <fullName evidence="2">Cyclic nucleotide-binding domain-containing protein</fullName>
    </recommendedName>
</protein>
<dbReference type="SMART" id="SM00100">
    <property type="entry name" value="cNMP"/>
    <property type="match status" value="1"/>
</dbReference>
<dbReference type="EMBL" id="JAQMWT010000370">
    <property type="protein sequence ID" value="KAJ8602693.1"/>
    <property type="molecule type" value="Genomic_DNA"/>
</dbReference>
<feature type="region of interest" description="Disordered" evidence="1">
    <location>
        <begin position="371"/>
        <end position="420"/>
    </location>
</feature>
<dbReference type="InterPro" id="IPR018488">
    <property type="entry name" value="cNMP-bd_CS"/>
</dbReference>
<feature type="region of interest" description="Disordered" evidence="1">
    <location>
        <begin position="464"/>
        <end position="490"/>
    </location>
</feature>
<dbReference type="PANTHER" id="PTHR23011">
    <property type="entry name" value="CYCLIC NUCLEOTIDE-BINDING DOMAIN CONTAINING PROTEIN"/>
    <property type="match status" value="1"/>
</dbReference>
<evidence type="ECO:0000313" key="3">
    <source>
        <dbReference type="EMBL" id="KAJ8602693.1"/>
    </source>
</evidence>
<dbReference type="PANTHER" id="PTHR23011:SF28">
    <property type="entry name" value="CYCLIC NUCLEOTIDE-BINDING DOMAIN CONTAINING PROTEIN"/>
    <property type="match status" value="1"/>
</dbReference>
<proteinExistence type="predicted"/>
<evidence type="ECO:0000256" key="1">
    <source>
        <dbReference type="SAM" id="MobiDB-lite"/>
    </source>
</evidence>
<dbReference type="Pfam" id="PF00027">
    <property type="entry name" value="cNMP_binding"/>
    <property type="match status" value="1"/>
</dbReference>
<dbReference type="PROSITE" id="PS50042">
    <property type="entry name" value="CNMP_BINDING_3"/>
    <property type="match status" value="1"/>
</dbReference>
<dbReference type="InterPro" id="IPR000595">
    <property type="entry name" value="cNMP-bd_dom"/>
</dbReference>
<sequence>MYLDECFDDDDGTTMSSFDISQYSLKEKNKIAGYARYRSAFSTEAAERSDAQCESLRPLLESVRAFQGFLLEEDKHEAFKLCRVMQLVRLPLGGTELMIEGDEGDCCYLVLAGRFEIRTGGTVVGVAKAGDVVGEVALRENSRRSATVTSLEASEVARVNFEDYEPLVKRSDARDYQRKLELLRQAPALRSIRDADVADMGRRLFFQAYSARDVLWREHDELDSLRFLPIVLRGELAVFKSSLGICSVGPGGCVLEHNMFLAALDGTSSDTVRETSLEARTRVEVGWISRYFFHVLVTTNATLRDDVKHWTIHVDADDVDRVIATHSLWSSFKKILLEDIDSPRFRDDAPAHNKIETIINRDEAERAMLHRSQIARRRSAARPDDLPRSRRARGSLVQIAPRRTPCRPPSPRRPPNILMLPFRHPADQNRQFRLADATSPPVIVDHFPSKAVYDAFPDARLHPLARPANKLRPTKPSPRADPHRRRKNCG</sequence>
<dbReference type="Proteomes" id="UP001230188">
    <property type="component" value="Unassembled WGS sequence"/>
</dbReference>